<proteinExistence type="predicted"/>
<dbReference type="Proteomes" id="UP000545286">
    <property type="component" value="Unassembled WGS sequence"/>
</dbReference>
<feature type="transmembrane region" description="Helical" evidence="5">
    <location>
        <begin position="86"/>
        <end position="104"/>
    </location>
</feature>
<evidence type="ECO:0000313" key="6">
    <source>
        <dbReference type="EMBL" id="MBB2957755.1"/>
    </source>
</evidence>
<dbReference type="InterPro" id="IPR008217">
    <property type="entry name" value="Ccc1_fam"/>
</dbReference>
<gene>
    <name evidence="6" type="ORF">FHX72_001892</name>
</gene>
<evidence type="ECO:0000256" key="3">
    <source>
        <dbReference type="ARBA" id="ARBA00022989"/>
    </source>
</evidence>
<dbReference type="GO" id="GO:0005384">
    <property type="term" value="F:manganese ion transmembrane transporter activity"/>
    <property type="evidence" value="ECO:0007669"/>
    <property type="project" value="InterPro"/>
</dbReference>
<accession>A0A7W4YGC3</accession>
<evidence type="ECO:0000256" key="5">
    <source>
        <dbReference type="SAM" id="Phobius"/>
    </source>
</evidence>
<evidence type="ECO:0000256" key="4">
    <source>
        <dbReference type="ARBA" id="ARBA00023136"/>
    </source>
</evidence>
<dbReference type="GO" id="GO:0030026">
    <property type="term" value="P:intracellular manganese ion homeostasis"/>
    <property type="evidence" value="ECO:0007669"/>
    <property type="project" value="InterPro"/>
</dbReference>
<comment type="caution">
    <text evidence="6">The sequence shown here is derived from an EMBL/GenBank/DDBJ whole genome shotgun (WGS) entry which is preliminary data.</text>
</comment>
<evidence type="ECO:0000313" key="7">
    <source>
        <dbReference type="Proteomes" id="UP000545286"/>
    </source>
</evidence>
<comment type="subcellular location">
    <subcellularLocation>
        <location evidence="1">Endomembrane system</location>
        <topology evidence="1">Multi-pass membrane protein</topology>
    </subcellularLocation>
</comment>
<feature type="transmembrane region" description="Helical" evidence="5">
    <location>
        <begin position="57"/>
        <end position="74"/>
    </location>
</feature>
<organism evidence="6 7">
    <name type="scientific">Pseudoclavibacter helvolus</name>
    <dbReference type="NCBI Taxonomy" id="255205"/>
    <lineage>
        <taxon>Bacteria</taxon>
        <taxon>Bacillati</taxon>
        <taxon>Actinomycetota</taxon>
        <taxon>Actinomycetes</taxon>
        <taxon>Micrococcales</taxon>
        <taxon>Microbacteriaceae</taxon>
        <taxon>Pseudoclavibacter</taxon>
    </lineage>
</organism>
<keyword evidence="7" id="KW-1185">Reference proteome</keyword>
<name>A0A7W4YGC3_9MICO</name>
<keyword evidence="2 5" id="KW-0812">Transmembrane</keyword>
<keyword evidence="4 5" id="KW-0472">Membrane</keyword>
<dbReference type="Pfam" id="PF01988">
    <property type="entry name" value="VIT1"/>
    <property type="match status" value="1"/>
</dbReference>
<evidence type="ECO:0000256" key="2">
    <source>
        <dbReference type="ARBA" id="ARBA00022692"/>
    </source>
</evidence>
<reference evidence="6 7" key="1">
    <citation type="submission" date="2020-08" db="EMBL/GenBank/DDBJ databases">
        <title>Sequencing the genomes of 1000 actinobacteria strains.</title>
        <authorList>
            <person name="Klenk H.-P."/>
        </authorList>
    </citation>
    <scope>NUCLEOTIDE SEQUENCE [LARGE SCALE GENOMIC DNA]</scope>
    <source>
        <strain evidence="6 7">DSM 20419</strain>
    </source>
</reference>
<dbReference type="EMBL" id="JACHWJ010000002">
    <property type="protein sequence ID" value="MBB2957755.1"/>
    <property type="molecule type" value="Genomic_DNA"/>
</dbReference>
<dbReference type="GO" id="GO:0012505">
    <property type="term" value="C:endomembrane system"/>
    <property type="evidence" value="ECO:0007669"/>
    <property type="project" value="UniProtKB-SubCell"/>
</dbReference>
<protein>
    <submittedName>
        <fullName evidence="6">VIT1/CCC1 family predicted Fe2+/Mn2+ transporter</fullName>
    </submittedName>
</protein>
<keyword evidence="3 5" id="KW-1133">Transmembrane helix</keyword>
<evidence type="ECO:0000256" key="1">
    <source>
        <dbReference type="ARBA" id="ARBA00004127"/>
    </source>
</evidence>
<feature type="transmembrane region" description="Helical" evidence="5">
    <location>
        <begin position="29"/>
        <end position="51"/>
    </location>
</feature>
<sequence length="130" mass="13665">MTRDPLGAQLETEFGILDGASPATQPFWIAVRGFFAFLCGALPLTVAVVFVDDAWRLAASLLVVVLSLTITGLVSARAGTGHPLRAVIRSIGVGLFIALLSYLAGNVFEVVDQFIPQIDVDGDVVPSPSP</sequence>
<dbReference type="AlphaFoldDB" id="A0A7W4YGC3"/>